<name>A0ABV3Y170_9ACTN</name>
<reference evidence="19 20" key="1">
    <citation type="submission" date="2024-07" db="EMBL/GenBank/DDBJ databases">
        <title>Draft Genome Sequence of Ferrimicrobium acidiphilum Strain YE2023, Isolated from a Pulp of Bioleach Reactor.</title>
        <authorList>
            <person name="Elkina Y.A."/>
            <person name="Bulaeva A.G."/>
            <person name="Beletsky A.V."/>
            <person name="Mardanov A.V."/>
        </authorList>
    </citation>
    <scope>NUCLEOTIDE SEQUENCE [LARGE SCALE GENOMIC DNA]</scope>
    <source>
        <strain evidence="19 20">YE2023</strain>
    </source>
</reference>
<dbReference type="RefSeq" id="WP_298405433.1">
    <property type="nucleotide sequence ID" value="NZ_JBFSHR010000013.1"/>
</dbReference>
<keyword evidence="6 17" id="KW-0963">Cytoplasm</keyword>
<dbReference type="InterPro" id="IPR036318">
    <property type="entry name" value="FAD-bd_PCMH-like_sf"/>
</dbReference>
<evidence type="ECO:0000256" key="7">
    <source>
        <dbReference type="ARBA" id="ARBA00022618"/>
    </source>
</evidence>
<dbReference type="GO" id="GO:0008762">
    <property type="term" value="F:UDP-N-acetylmuramate dehydrogenase activity"/>
    <property type="evidence" value="ECO:0007669"/>
    <property type="project" value="UniProtKB-EC"/>
</dbReference>
<comment type="catalytic activity">
    <reaction evidence="16 17">
        <text>UDP-N-acetyl-alpha-D-muramate + NADP(+) = UDP-N-acetyl-3-O-(1-carboxyvinyl)-alpha-D-glucosamine + NADPH + H(+)</text>
        <dbReference type="Rhea" id="RHEA:12248"/>
        <dbReference type="ChEBI" id="CHEBI:15378"/>
        <dbReference type="ChEBI" id="CHEBI:57783"/>
        <dbReference type="ChEBI" id="CHEBI:58349"/>
        <dbReference type="ChEBI" id="CHEBI:68483"/>
        <dbReference type="ChEBI" id="CHEBI:70757"/>
        <dbReference type="EC" id="1.3.1.98"/>
    </reaction>
</comment>
<feature type="active site" description="Proton donor" evidence="17">
    <location>
        <position position="234"/>
    </location>
</feature>
<evidence type="ECO:0000256" key="12">
    <source>
        <dbReference type="ARBA" id="ARBA00022984"/>
    </source>
</evidence>
<evidence type="ECO:0000256" key="6">
    <source>
        <dbReference type="ARBA" id="ARBA00022490"/>
    </source>
</evidence>
<feature type="domain" description="FAD-binding PCMH-type" evidence="18">
    <location>
        <begin position="38"/>
        <end position="206"/>
    </location>
</feature>
<proteinExistence type="inferred from homology"/>
<dbReference type="PANTHER" id="PTHR21071">
    <property type="entry name" value="UDP-N-ACETYLENOLPYRUVOYLGLUCOSAMINE REDUCTASE"/>
    <property type="match status" value="1"/>
</dbReference>
<keyword evidence="13 17" id="KW-0560">Oxidoreductase</keyword>
<evidence type="ECO:0000256" key="3">
    <source>
        <dbReference type="ARBA" id="ARBA00004496"/>
    </source>
</evidence>
<feature type="active site" evidence="17">
    <location>
        <position position="304"/>
    </location>
</feature>
<dbReference type="Pfam" id="PF02873">
    <property type="entry name" value="MurB_C"/>
    <property type="match status" value="1"/>
</dbReference>
<dbReference type="InterPro" id="IPR016166">
    <property type="entry name" value="FAD-bd_PCMH"/>
</dbReference>
<protein>
    <recommendedName>
        <fullName evidence="17">UDP-N-acetylenolpyruvoylglucosamine reductase</fullName>
        <ecNumber evidence="17">1.3.1.98</ecNumber>
    </recommendedName>
    <alternativeName>
        <fullName evidence="17">UDP-N-acetylmuramate dehydrogenase</fullName>
    </alternativeName>
</protein>
<evidence type="ECO:0000256" key="9">
    <source>
        <dbReference type="ARBA" id="ARBA00022827"/>
    </source>
</evidence>
<evidence type="ECO:0000256" key="1">
    <source>
        <dbReference type="ARBA" id="ARBA00001974"/>
    </source>
</evidence>
<comment type="function">
    <text evidence="2 17">Cell wall formation.</text>
</comment>
<sequence length="315" mass="33001">MSGSDTARALKALVKALRADGIFVLEHAPFGARTTYRVGGVAAAGVELASVEQLEHLGSALVELEHAPPCFVLGRGSNVLVADAGFPGLLITLGAGFSWLREEDAVVELGGGSPLPVMARRTASLGLAGFTWAVGVPGSVGGAVRMNAGGHGHGMEERLEAAMLIDLVAGAPPSWRRAEELELGYRTSSVSATQVVVAARLRLEPADPKVLGAEIDEIVAWRRAHQPGGQNAGSVFVNPVDVPAALLIEQCGLKGFRFGSASVSSKHANFIQAQPGGSADDVYHLMQAVRDRVREQTGVELRTEVRLVGFDTMEV</sequence>
<keyword evidence="14 17" id="KW-0131">Cell cycle</keyword>
<dbReference type="Gene3D" id="3.30.43.10">
    <property type="entry name" value="Uridine Diphospho-n-acetylenolpyruvylglucosamine Reductase, domain 2"/>
    <property type="match status" value="1"/>
</dbReference>
<evidence type="ECO:0000256" key="8">
    <source>
        <dbReference type="ARBA" id="ARBA00022630"/>
    </source>
</evidence>
<comment type="cofactor">
    <cofactor evidence="1 17">
        <name>FAD</name>
        <dbReference type="ChEBI" id="CHEBI:57692"/>
    </cofactor>
</comment>
<evidence type="ECO:0000256" key="14">
    <source>
        <dbReference type="ARBA" id="ARBA00023306"/>
    </source>
</evidence>
<evidence type="ECO:0000256" key="2">
    <source>
        <dbReference type="ARBA" id="ARBA00003921"/>
    </source>
</evidence>
<evidence type="ECO:0000256" key="5">
    <source>
        <dbReference type="ARBA" id="ARBA00010485"/>
    </source>
</evidence>
<keyword evidence="20" id="KW-1185">Reference proteome</keyword>
<gene>
    <name evidence="17 19" type="primary">murB</name>
    <name evidence="19" type="ORF">AB6A68_05305</name>
</gene>
<feature type="active site" evidence="17">
    <location>
        <position position="186"/>
    </location>
</feature>
<dbReference type="InterPro" id="IPR006094">
    <property type="entry name" value="Oxid_FAD_bind_N"/>
</dbReference>
<dbReference type="InterPro" id="IPR011601">
    <property type="entry name" value="MurB_C"/>
</dbReference>
<accession>A0ABV3Y170</accession>
<dbReference type="InterPro" id="IPR016169">
    <property type="entry name" value="FAD-bd_PCMH_sub2"/>
</dbReference>
<dbReference type="HAMAP" id="MF_00037">
    <property type="entry name" value="MurB"/>
    <property type="match status" value="1"/>
</dbReference>
<dbReference type="NCBIfam" id="TIGR00179">
    <property type="entry name" value="murB"/>
    <property type="match status" value="1"/>
</dbReference>
<keyword evidence="7 17" id="KW-0132">Cell division</keyword>
<keyword evidence="12 17" id="KW-0573">Peptidoglycan synthesis</keyword>
<keyword evidence="8 17" id="KW-0285">Flavoprotein</keyword>
<dbReference type="SUPFAM" id="SSF56176">
    <property type="entry name" value="FAD-binding/transporter-associated domain-like"/>
    <property type="match status" value="1"/>
</dbReference>
<dbReference type="PANTHER" id="PTHR21071:SF4">
    <property type="entry name" value="UDP-N-ACETYLENOLPYRUVOYLGLUCOSAMINE REDUCTASE"/>
    <property type="match status" value="1"/>
</dbReference>
<dbReference type="SUPFAM" id="SSF56194">
    <property type="entry name" value="Uridine diphospho-N-Acetylenolpyruvylglucosamine reductase, MurB, C-terminal domain"/>
    <property type="match status" value="1"/>
</dbReference>
<evidence type="ECO:0000256" key="10">
    <source>
        <dbReference type="ARBA" id="ARBA00022857"/>
    </source>
</evidence>
<dbReference type="EC" id="1.3.1.98" evidence="17"/>
<dbReference type="Pfam" id="PF01565">
    <property type="entry name" value="FAD_binding_4"/>
    <property type="match status" value="1"/>
</dbReference>
<dbReference type="InterPro" id="IPR003170">
    <property type="entry name" value="MurB"/>
</dbReference>
<keyword evidence="15 17" id="KW-0961">Cell wall biogenesis/degradation</keyword>
<comment type="pathway">
    <text evidence="4 17">Cell wall biogenesis; peptidoglycan biosynthesis.</text>
</comment>
<evidence type="ECO:0000256" key="4">
    <source>
        <dbReference type="ARBA" id="ARBA00004752"/>
    </source>
</evidence>
<dbReference type="Gene3D" id="3.90.78.10">
    <property type="entry name" value="UDP-N-acetylenolpyruvoylglucosamine reductase, C-terminal domain"/>
    <property type="match status" value="1"/>
</dbReference>
<dbReference type="InterPro" id="IPR036635">
    <property type="entry name" value="MurB_C_sf"/>
</dbReference>
<keyword evidence="10 17" id="KW-0521">NADP</keyword>
<dbReference type="InterPro" id="IPR016167">
    <property type="entry name" value="FAD-bd_PCMH_sub1"/>
</dbReference>
<evidence type="ECO:0000259" key="18">
    <source>
        <dbReference type="PROSITE" id="PS51387"/>
    </source>
</evidence>
<organism evidence="19 20">
    <name type="scientific">Ferrimicrobium acidiphilum</name>
    <dbReference type="NCBI Taxonomy" id="121039"/>
    <lineage>
        <taxon>Bacteria</taxon>
        <taxon>Bacillati</taxon>
        <taxon>Actinomycetota</taxon>
        <taxon>Acidimicrobiia</taxon>
        <taxon>Acidimicrobiales</taxon>
        <taxon>Acidimicrobiaceae</taxon>
        <taxon>Ferrimicrobium</taxon>
    </lineage>
</organism>
<evidence type="ECO:0000256" key="11">
    <source>
        <dbReference type="ARBA" id="ARBA00022960"/>
    </source>
</evidence>
<keyword evidence="9 17" id="KW-0274">FAD</keyword>
<keyword evidence="11 17" id="KW-0133">Cell shape</keyword>
<dbReference type="Proteomes" id="UP001560267">
    <property type="component" value="Unassembled WGS sequence"/>
</dbReference>
<evidence type="ECO:0000256" key="16">
    <source>
        <dbReference type="ARBA" id="ARBA00048914"/>
    </source>
</evidence>
<comment type="similarity">
    <text evidence="5 17">Belongs to the MurB family.</text>
</comment>
<evidence type="ECO:0000313" key="20">
    <source>
        <dbReference type="Proteomes" id="UP001560267"/>
    </source>
</evidence>
<evidence type="ECO:0000313" key="19">
    <source>
        <dbReference type="EMBL" id="MEX6429255.1"/>
    </source>
</evidence>
<dbReference type="PROSITE" id="PS51387">
    <property type="entry name" value="FAD_PCMH"/>
    <property type="match status" value="1"/>
</dbReference>
<comment type="caution">
    <text evidence="19">The sequence shown here is derived from an EMBL/GenBank/DDBJ whole genome shotgun (WGS) entry which is preliminary data.</text>
</comment>
<comment type="subcellular location">
    <subcellularLocation>
        <location evidence="3 17">Cytoplasm</location>
    </subcellularLocation>
</comment>
<dbReference type="EMBL" id="JBFSHR010000013">
    <property type="protein sequence ID" value="MEX6429255.1"/>
    <property type="molecule type" value="Genomic_DNA"/>
</dbReference>
<dbReference type="Gene3D" id="3.30.465.10">
    <property type="match status" value="1"/>
</dbReference>
<evidence type="ECO:0000256" key="15">
    <source>
        <dbReference type="ARBA" id="ARBA00023316"/>
    </source>
</evidence>
<evidence type="ECO:0000256" key="13">
    <source>
        <dbReference type="ARBA" id="ARBA00023002"/>
    </source>
</evidence>
<evidence type="ECO:0000256" key="17">
    <source>
        <dbReference type="HAMAP-Rule" id="MF_00037"/>
    </source>
</evidence>